<protein>
    <submittedName>
        <fullName evidence="1">Uncharacterized protein</fullName>
    </submittedName>
</protein>
<dbReference type="Proteomes" id="UP001163046">
    <property type="component" value="Unassembled WGS sequence"/>
</dbReference>
<reference evidence="1" key="1">
    <citation type="submission" date="2023-01" db="EMBL/GenBank/DDBJ databases">
        <title>Genome assembly of the deep-sea coral Lophelia pertusa.</title>
        <authorList>
            <person name="Herrera S."/>
            <person name="Cordes E."/>
        </authorList>
    </citation>
    <scope>NUCLEOTIDE SEQUENCE</scope>
    <source>
        <strain evidence="1">USNM1676648</strain>
        <tissue evidence="1">Polyp</tissue>
    </source>
</reference>
<dbReference type="AlphaFoldDB" id="A0A9W9ZG50"/>
<gene>
    <name evidence="3" type="ORF">OS493_000912</name>
    <name evidence="1" type="ORF">OS493_004648</name>
    <name evidence="2" type="ORF">OS493_012388</name>
</gene>
<dbReference type="OrthoDB" id="6006043at2759"/>
<comment type="caution">
    <text evidence="1">The sequence shown here is derived from an EMBL/GenBank/DDBJ whole genome shotgun (WGS) entry which is preliminary data.</text>
</comment>
<proteinExistence type="predicted"/>
<dbReference type="EMBL" id="MU825878">
    <property type="protein sequence ID" value="KAJ7386054.1"/>
    <property type="molecule type" value="Genomic_DNA"/>
</dbReference>
<evidence type="ECO:0000313" key="1">
    <source>
        <dbReference type="EMBL" id="KAJ7381052.1"/>
    </source>
</evidence>
<evidence type="ECO:0000313" key="2">
    <source>
        <dbReference type="EMBL" id="KAJ7386054.1"/>
    </source>
</evidence>
<accession>A0A9W9ZG50</accession>
<sequence>MASNFEASHCHTNTQKEESVLKIKCVVKGYQECKFSFEVGEEFCVFKKYGDRGRAFRVTNGRGQLGHIQKELVAPLWKFKDGFKCRTTGQPVDDPKGRYRIGGGVNVPVEAYIQAEKAKVLMLRRELTLIGIRATLL</sequence>
<dbReference type="EMBL" id="MU826351">
    <property type="protein sequence ID" value="KAJ7381052.1"/>
    <property type="molecule type" value="Genomic_DNA"/>
</dbReference>
<keyword evidence="4" id="KW-1185">Reference proteome</keyword>
<dbReference type="EMBL" id="MU825873">
    <property type="protein sequence ID" value="KAJ7387578.1"/>
    <property type="molecule type" value="Genomic_DNA"/>
</dbReference>
<evidence type="ECO:0000313" key="3">
    <source>
        <dbReference type="EMBL" id="KAJ7387578.1"/>
    </source>
</evidence>
<evidence type="ECO:0000313" key="4">
    <source>
        <dbReference type="Proteomes" id="UP001163046"/>
    </source>
</evidence>
<organism evidence="1 4">
    <name type="scientific">Desmophyllum pertusum</name>
    <dbReference type="NCBI Taxonomy" id="174260"/>
    <lineage>
        <taxon>Eukaryota</taxon>
        <taxon>Metazoa</taxon>
        <taxon>Cnidaria</taxon>
        <taxon>Anthozoa</taxon>
        <taxon>Hexacorallia</taxon>
        <taxon>Scleractinia</taxon>
        <taxon>Caryophylliina</taxon>
        <taxon>Caryophylliidae</taxon>
        <taxon>Desmophyllum</taxon>
    </lineage>
</organism>
<name>A0A9W9ZG50_9CNID</name>